<feature type="compositionally biased region" description="Basic and acidic residues" evidence="1">
    <location>
        <begin position="168"/>
        <end position="182"/>
    </location>
</feature>
<dbReference type="Proteomes" id="UP000243459">
    <property type="component" value="Chromosome 4"/>
</dbReference>
<evidence type="ECO:0000256" key="1">
    <source>
        <dbReference type="SAM" id="MobiDB-lite"/>
    </source>
</evidence>
<evidence type="ECO:0000313" key="3">
    <source>
        <dbReference type="EMBL" id="ONK72686.1"/>
    </source>
</evidence>
<feature type="compositionally biased region" description="Basic and acidic residues" evidence="1">
    <location>
        <begin position="366"/>
        <end position="375"/>
    </location>
</feature>
<accession>A0A5P1F2T7</accession>
<feature type="compositionally biased region" description="Basic and acidic residues" evidence="1">
    <location>
        <begin position="313"/>
        <end position="323"/>
    </location>
</feature>
<reference evidence="4" key="1">
    <citation type="journal article" date="2017" name="Nat. Commun.">
        <title>The asparagus genome sheds light on the origin and evolution of a young Y chromosome.</title>
        <authorList>
            <person name="Harkess A."/>
            <person name="Zhou J."/>
            <person name="Xu C."/>
            <person name="Bowers J.E."/>
            <person name="Van der Hulst R."/>
            <person name="Ayyampalayam S."/>
            <person name="Mercati F."/>
            <person name="Riccardi P."/>
            <person name="McKain M.R."/>
            <person name="Kakrana A."/>
            <person name="Tang H."/>
            <person name="Ray J."/>
            <person name="Groenendijk J."/>
            <person name="Arikit S."/>
            <person name="Mathioni S.M."/>
            <person name="Nakano M."/>
            <person name="Shan H."/>
            <person name="Telgmann-Rauber A."/>
            <person name="Kanno A."/>
            <person name="Yue Z."/>
            <person name="Chen H."/>
            <person name="Li W."/>
            <person name="Chen Y."/>
            <person name="Xu X."/>
            <person name="Zhang Y."/>
            <person name="Luo S."/>
            <person name="Chen H."/>
            <person name="Gao J."/>
            <person name="Mao Z."/>
            <person name="Pires J.C."/>
            <person name="Luo M."/>
            <person name="Kudrna D."/>
            <person name="Wing R.A."/>
            <person name="Meyers B.C."/>
            <person name="Yi K."/>
            <person name="Kong H."/>
            <person name="Lavrijsen P."/>
            <person name="Sunseri F."/>
            <person name="Falavigna A."/>
            <person name="Ye Y."/>
            <person name="Leebens-Mack J.H."/>
            <person name="Chen G."/>
        </authorList>
    </citation>
    <scope>NUCLEOTIDE SEQUENCE [LARGE SCALE GENOMIC DNA]</scope>
    <source>
        <strain evidence="4">cv. DH0086</strain>
    </source>
</reference>
<evidence type="ECO:0000259" key="2">
    <source>
        <dbReference type="Pfam" id="PF14309"/>
    </source>
</evidence>
<proteinExistence type="predicted"/>
<dbReference type="PANTHER" id="PTHR37751">
    <property type="entry name" value="LOW PROTEIN: M-PHASE INDUCER PHOSPHATASE-LIKE PROTEIN"/>
    <property type="match status" value="1"/>
</dbReference>
<gene>
    <name evidence="3" type="ORF">A4U43_C04F22030</name>
</gene>
<dbReference type="Gramene" id="ONK72686">
    <property type="protein sequence ID" value="ONK72686"/>
    <property type="gene ID" value="A4U43_C04F22030"/>
</dbReference>
<dbReference type="Pfam" id="PF14309">
    <property type="entry name" value="DUF4378"/>
    <property type="match status" value="1"/>
</dbReference>
<dbReference type="InterPro" id="IPR025486">
    <property type="entry name" value="DUF4378"/>
</dbReference>
<feature type="compositionally biased region" description="Polar residues" evidence="1">
    <location>
        <begin position="144"/>
        <end position="155"/>
    </location>
</feature>
<dbReference type="EMBL" id="CM007384">
    <property type="protein sequence ID" value="ONK72686.1"/>
    <property type="molecule type" value="Genomic_DNA"/>
</dbReference>
<dbReference type="PANTHER" id="PTHR37751:SF1">
    <property type="entry name" value="LOW PROTEIN: M-PHASE INDUCER PHOSPHATASE-LIKE PROTEIN"/>
    <property type="match status" value="1"/>
</dbReference>
<evidence type="ECO:0000313" key="4">
    <source>
        <dbReference type="Proteomes" id="UP000243459"/>
    </source>
</evidence>
<protein>
    <recommendedName>
        <fullName evidence="2">DUF4378 domain-containing protein</fullName>
    </recommendedName>
</protein>
<feature type="region of interest" description="Disordered" evidence="1">
    <location>
        <begin position="266"/>
        <end position="379"/>
    </location>
</feature>
<feature type="compositionally biased region" description="Low complexity" evidence="1">
    <location>
        <begin position="332"/>
        <end position="361"/>
    </location>
</feature>
<sequence>MQSTAMSENREREKKMGRREWYRSLAKREKEVSGCMSGVFQFLDFHNILFTPSSNSGRVAQSSSPQIRRHSSNSQFSGVEAPRNSLELDEGSAAAKASTAFAIAAEDYYGIPIGIQVNSAPLPSLKKQNKKNQGLEEDEKRDSQSQCITPRTTNLVARLMGLDVSSEDTPRASSERSRDADPRLSLQINKENVNRAGCLCEYSSLPPSPTKGYSNKPRKKEGCLKENDENRSPRSHHYARGIVKQQVKENTQRGEKTFLVEDDRNRFLKSPKPQVLPKHPQPKPATTSVLRVRDQNVETTKPTKIVAGSCKKASTEKFTDRIKKNPPLSEAATRSDSTLLSRLTLPLPSQSSSPNLAASSSQKHGLSRENMKRSYDAATSVSREDYLPASAFSAEEQRGFKDARAPKEQDPEFLYVQSILQRSGITNPAQPRRYSPSLAVDPFIFHQLELDLPMLFPRYLSHRNPIRHRSNRKLLFHLVQEVLADLLACRPRLNKANLLDRVWTQIRSFPLADCQVIEDIDALVAGDLAEAKVRRLLIHTRLVGPRRRGSALEVEEEVMDSVVGEAAASLALCSRL</sequence>
<feature type="domain" description="DUF4378" evidence="2">
    <location>
        <begin position="412"/>
        <end position="565"/>
    </location>
</feature>
<feature type="region of interest" description="Disordered" evidence="1">
    <location>
        <begin position="124"/>
        <end position="188"/>
    </location>
</feature>
<keyword evidence="4" id="KW-1185">Reference proteome</keyword>
<feature type="region of interest" description="Disordered" evidence="1">
    <location>
        <begin position="54"/>
        <end position="84"/>
    </location>
</feature>
<feature type="compositionally biased region" description="Basic and acidic residues" evidence="1">
    <location>
        <begin position="220"/>
        <end position="232"/>
    </location>
</feature>
<name>A0A5P1F2T7_ASPOF</name>
<organism evidence="3 4">
    <name type="scientific">Asparagus officinalis</name>
    <name type="common">Garden asparagus</name>
    <dbReference type="NCBI Taxonomy" id="4686"/>
    <lineage>
        <taxon>Eukaryota</taxon>
        <taxon>Viridiplantae</taxon>
        <taxon>Streptophyta</taxon>
        <taxon>Embryophyta</taxon>
        <taxon>Tracheophyta</taxon>
        <taxon>Spermatophyta</taxon>
        <taxon>Magnoliopsida</taxon>
        <taxon>Liliopsida</taxon>
        <taxon>Asparagales</taxon>
        <taxon>Asparagaceae</taxon>
        <taxon>Asparagoideae</taxon>
        <taxon>Asparagus</taxon>
    </lineage>
</organism>
<feature type="compositionally biased region" description="Polar residues" evidence="1">
    <location>
        <begin position="54"/>
        <end position="77"/>
    </location>
</feature>
<dbReference type="OMA" id="EYQYITT"/>
<feature type="region of interest" description="Disordered" evidence="1">
    <location>
        <begin position="200"/>
        <end position="239"/>
    </location>
</feature>
<dbReference type="AlphaFoldDB" id="A0A5P1F2T7"/>